<dbReference type="AlphaFoldDB" id="A0AAV4WC04"/>
<gene>
    <name evidence="1" type="ORF">CEXT_391921</name>
</gene>
<accession>A0AAV4WC04</accession>
<dbReference type="Proteomes" id="UP001054945">
    <property type="component" value="Unassembled WGS sequence"/>
</dbReference>
<dbReference type="EMBL" id="BPLR01015875">
    <property type="protein sequence ID" value="GIY79354.1"/>
    <property type="molecule type" value="Genomic_DNA"/>
</dbReference>
<name>A0AAV4WC04_CAEEX</name>
<reference evidence="1 2" key="1">
    <citation type="submission" date="2021-06" db="EMBL/GenBank/DDBJ databases">
        <title>Caerostris extrusa draft genome.</title>
        <authorList>
            <person name="Kono N."/>
            <person name="Arakawa K."/>
        </authorList>
    </citation>
    <scope>NUCLEOTIDE SEQUENCE [LARGE SCALE GENOMIC DNA]</scope>
</reference>
<protein>
    <submittedName>
        <fullName evidence="1">Uncharacterized protein</fullName>
    </submittedName>
</protein>
<comment type="caution">
    <text evidence="1">The sequence shown here is derived from an EMBL/GenBank/DDBJ whole genome shotgun (WGS) entry which is preliminary data.</text>
</comment>
<sequence length="73" mass="7967">MKSSIKIPSPQGDGQIVADETEYEFSVPKHKNISILIKSIDCQSVYLSCTNVGEKHSIDSQGQQQVGSMKQGL</sequence>
<keyword evidence="2" id="KW-1185">Reference proteome</keyword>
<evidence type="ECO:0000313" key="2">
    <source>
        <dbReference type="Proteomes" id="UP001054945"/>
    </source>
</evidence>
<proteinExistence type="predicted"/>
<evidence type="ECO:0000313" key="1">
    <source>
        <dbReference type="EMBL" id="GIY79354.1"/>
    </source>
</evidence>
<organism evidence="1 2">
    <name type="scientific">Caerostris extrusa</name>
    <name type="common">Bark spider</name>
    <name type="synonym">Caerostris bankana</name>
    <dbReference type="NCBI Taxonomy" id="172846"/>
    <lineage>
        <taxon>Eukaryota</taxon>
        <taxon>Metazoa</taxon>
        <taxon>Ecdysozoa</taxon>
        <taxon>Arthropoda</taxon>
        <taxon>Chelicerata</taxon>
        <taxon>Arachnida</taxon>
        <taxon>Araneae</taxon>
        <taxon>Araneomorphae</taxon>
        <taxon>Entelegynae</taxon>
        <taxon>Araneoidea</taxon>
        <taxon>Araneidae</taxon>
        <taxon>Caerostris</taxon>
    </lineage>
</organism>